<dbReference type="GO" id="GO:0016791">
    <property type="term" value="F:phosphatase activity"/>
    <property type="evidence" value="ECO:0007669"/>
    <property type="project" value="UniProtKB-ARBA"/>
</dbReference>
<dbReference type="Pfam" id="PF00702">
    <property type="entry name" value="Hydrolase"/>
    <property type="match status" value="1"/>
</dbReference>
<dbReference type="AlphaFoldDB" id="A0AA38UR57"/>
<protein>
    <submittedName>
        <fullName evidence="2">Haloacid dehalogenase</fullName>
    </submittedName>
</protein>
<dbReference type="SFLD" id="SFLDG01129">
    <property type="entry name" value="C1.5:_HAD__Beta-PGM__Phosphata"/>
    <property type="match status" value="1"/>
</dbReference>
<evidence type="ECO:0000256" key="1">
    <source>
        <dbReference type="ARBA" id="ARBA00022801"/>
    </source>
</evidence>
<dbReference type="InterPro" id="IPR006439">
    <property type="entry name" value="HAD-SF_hydro_IA"/>
</dbReference>
<evidence type="ECO:0000313" key="3">
    <source>
        <dbReference type="Proteomes" id="UP001163850"/>
    </source>
</evidence>
<proteinExistence type="predicted"/>
<dbReference type="InterPro" id="IPR036412">
    <property type="entry name" value="HAD-like_sf"/>
</dbReference>
<dbReference type="PANTHER" id="PTHR43316:SF3">
    <property type="entry name" value="HALOACID DEHALOGENASE, TYPE II (AFU_ORTHOLOGUE AFUA_2G07750)-RELATED"/>
    <property type="match status" value="1"/>
</dbReference>
<name>A0AA38UR57_9AGAR</name>
<dbReference type="PRINTS" id="PR00413">
    <property type="entry name" value="HADHALOGNASE"/>
</dbReference>
<dbReference type="NCBIfam" id="TIGR01509">
    <property type="entry name" value="HAD-SF-IA-v3"/>
    <property type="match status" value="1"/>
</dbReference>
<dbReference type="EMBL" id="MU802142">
    <property type="protein sequence ID" value="KAJ3980997.1"/>
    <property type="molecule type" value="Genomic_DNA"/>
</dbReference>
<dbReference type="Proteomes" id="UP001163850">
    <property type="component" value="Unassembled WGS sequence"/>
</dbReference>
<reference evidence="2" key="1">
    <citation type="submission" date="2022-08" db="EMBL/GenBank/DDBJ databases">
        <authorList>
            <consortium name="DOE Joint Genome Institute"/>
            <person name="Min B."/>
            <person name="Riley R."/>
            <person name="Sierra-Patev S."/>
            <person name="Naranjo-Ortiz M."/>
            <person name="Looney B."/>
            <person name="Konkel Z."/>
            <person name="Slot J.C."/>
            <person name="Sakamoto Y."/>
            <person name="Steenwyk J.L."/>
            <person name="Rokas A."/>
            <person name="Carro J."/>
            <person name="Camarero S."/>
            <person name="Ferreira P."/>
            <person name="Molpeceres G."/>
            <person name="Ruiz-Duenas F.J."/>
            <person name="Serrano A."/>
            <person name="Henrissat B."/>
            <person name="Drula E."/>
            <person name="Hughes K.W."/>
            <person name="Mata J.L."/>
            <person name="Ishikawa N.K."/>
            <person name="Vargas-Isla R."/>
            <person name="Ushijima S."/>
            <person name="Smith C.A."/>
            <person name="Ahrendt S."/>
            <person name="Andreopoulos W."/>
            <person name="He G."/>
            <person name="Labutti K."/>
            <person name="Lipzen A."/>
            <person name="Ng V."/>
            <person name="Sandor L."/>
            <person name="Barry K."/>
            <person name="Martinez A.T."/>
            <person name="Xiao Y."/>
            <person name="Gibbons J.G."/>
            <person name="Terashima K."/>
            <person name="Hibbett D.S."/>
            <person name="Grigoriev I.V."/>
        </authorList>
    </citation>
    <scope>NUCLEOTIDE SEQUENCE</scope>
    <source>
        <strain evidence="2">TFB7829</strain>
    </source>
</reference>
<dbReference type="Gene3D" id="3.40.50.1000">
    <property type="entry name" value="HAD superfamily/HAD-like"/>
    <property type="match status" value="1"/>
</dbReference>
<dbReference type="SUPFAM" id="SSF56784">
    <property type="entry name" value="HAD-like"/>
    <property type="match status" value="1"/>
</dbReference>
<dbReference type="Gene3D" id="1.10.150.240">
    <property type="entry name" value="Putative phosphatase, domain 2"/>
    <property type="match status" value="1"/>
</dbReference>
<dbReference type="InterPro" id="IPR023198">
    <property type="entry name" value="PGP-like_dom2"/>
</dbReference>
<accession>A0AA38UR57</accession>
<dbReference type="NCBIfam" id="TIGR01549">
    <property type="entry name" value="HAD-SF-IA-v1"/>
    <property type="match status" value="1"/>
</dbReference>
<sequence length="263" mass="29645">MSTNPRSKISGAIVFDLMGTCTNWSASVTAAIREQCINTSLTLPDLQLDEESRRFASAWRAGFFREIHQRFLNGEPQEDIDTTHRRVLDQLLLEKGALVNMSDVWGNDIRTKLVQSWHHQEAWPDAISGLERLKKNYFVVVLANGTTRLQLDLVHSSQLAFHALFSSQLLGLTKPDPRIYQKVLQLLNCEPKDCIMVAAHAYDLRAAAKIGMKTAYIHRTTEDPDEDMERVRSECDIFVSGTDGKTFGGLYELADILCSTSIE</sequence>
<dbReference type="PANTHER" id="PTHR43316">
    <property type="entry name" value="HYDROLASE, HALOACID DELAHOGENASE-RELATED"/>
    <property type="match status" value="1"/>
</dbReference>
<dbReference type="InterPro" id="IPR051540">
    <property type="entry name" value="S-2-haloacid_dehalogenase"/>
</dbReference>
<organism evidence="2 3">
    <name type="scientific">Lentinula detonsa</name>
    <dbReference type="NCBI Taxonomy" id="2804962"/>
    <lineage>
        <taxon>Eukaryota</taxon>
        <taxon>Fungi</taxon>
        <taxon>Dikarya</taxon>
        <taxon>Basidiomycota</taxon>
        <taxon>Agaricomycotina</taxon>
        <taxon>Agaricomycetes</taxon>
        <taxon>Agaricomycetidae</taxon>
        <taxon>Agaricales</taxon>
        <taxon>Marasmiineae</taxon>
        <taxon>Omphalotaceae</taxon>
        <taxon>Lentinula</taxon>
    </lineage>
</organism>
<keyword evidence="1" id="KW-0378">Hydrolase</keyword>
<evidence type="ECO:0000313" key="2">
    <source>
        <dbReference type="EMBL" id="KAJ3980997.1"/>
    </source>
</evidence>
<dbReference type="NCBIfam" id="TIGR01493">
    <property type="entry name" value="HAD-SF-IA-v2"/>
    <property type="match status" value="1"/>
</dbReference>
<gene>
    <name evidence="2" type="ORF">F5890DRAFT_1538271</name>
</gene>
<dbReference type="InterPro" id="IPR023214">
    <property type="entry name" value="HAD_sf"/>
</dbReference>
<dbReference type="SFLD" id="SFLDS00003">
    <property type="entry name" value="Haloacid_Dehalogenase"/>
    <property type="match status" value="1"/>
</dbReference>
<comment type="caution">
    <text evidence="2">The sequence shown here is derived from an EMBL/GenBank/DDBJ whole genome shotgun (WGS) entry which is preliminary data.</text>
</comment>